<dbReference type="OrthoDB" id="10059918at2759"/>
<dbReference type="SMART" id="SM00228">
    <property type="entry name" value="PDZ"/>
    <property type="match status" value="1"/>
</dbReference>
<feature type="region of interest" description="Disordered" evidence="3">
    <location>
        <begin position="120"/>
        <end position="160"/>
    </location>
</feature>
<dbReference type="GO" id="GO:0016020">
    <property type="term" value="C:membrane"/>
    <property type="evidence" value="ECO:0007669"/>
    <property type="project" value="InterPro"/>
</dbReference>
<dbReference type="InterPro" id="IPR035892">
    <property type="entry name" value="C2_domain_sf"/>
</dbReference>
<evidence type="ECO:0000313" key="7">
    <source>
        <dbReference type="Proteomes" id="UP000594260"/>
    </source>
</evidence>
<feature type="compositionally biased region" description="Basic and acidic residues" evidence="3">
    <location>
        <begin position="281"/>
        <end position="293"/>
    </location>
</feature>
<dbReference type="PROSITE" id="PS50106">
    <property type="entry name" value="PDZ"/>
    <property type="match status" value="1"/>
</dbReference>
<dbReference type="SMART" id="SM00239">
    <property type="entry name" value="C2"/>
    <property type="match status" value="1"/>
</dbReference>
<dbReference type="SUPFAM" id="SSF49562">
    <property type="entry name" value="C2 domain (Calcium/lipid-binding domain, CaLB)"/>
    <property type="match status" value="1"/>
</dbReference>
<evidence type="ECO:0000259" key="5">
    <source>
        <dbReference type="PROSITE" id="PS50106"/>
    </source>
</evidence>
<evidence type="ECO:0000256" key="2">
    <source>
        <dbReference type="ARBA" id="ARBA00034103"/>
    </source>
</evidence>
<dbReference type="CDD" id="cd06714">
    <property type="entry name" value="PDZ_RIM-like"/>
    <property type="match status" value="1"/>
</dbReference>
<organism evidence="6 7">
    <name type="scientific">Varroa destructor</name>
    <name type="common">Honeybee mite</name>
    <dbReference type="NCBI Taxonomy" id="109461"/>
    <lineage>
        <taxon>Eukaryota</taxon>
        <taxon>Metazoa</taxon>
        <taxon>Ecdysozoa</taxon>
        <taxon>Arthropoda</taxon>
        <taxon>Chelicerata</taxon>
        <taxon>Arachnida</taxon>
        <taxon>Acari</taxon>
        <taxon>Parasitiformes</taxon>
        <taxon>Mesostigmata</taxon>
        <taxon>Gamasina</taxon>
        <taxon>Dermanyssoidea</taxon>
        <taxon>Varroidae</taxon>
        <taxon>Varroa</taxon>
    </lineage>
</organism>
<evidence type="ECO:0008006" key="8">
    <source>
        <dbReference type="Google" id="ProtNLM"/>
    </source>
</evidence>
<feature type="region of interest" description="Disordered" evidence="3">
    <location>
        <begin position="898"/>
        <end position="958"/>
    </location>
</feature>
<evidence type="ECO:0000256" key="1">
    <source>
        <dbReference type="ARBA" id="ARBA00023018"/>
    </source>
</evidence>
<feature type="compositionally biased region" description="Basic and acidic residues" evidence="3">
    <location>
        <begin position="356"/>
        <end position="366"/>
    </location>
</feature>
<feature type="compositionally biased region" description="Basic and acidic residues" evidence="3">
    <location>
        <begin position="521"/>
        <end position="530"/>
    </location>
</feature>
<feature type="compositionally biased region" description="Polar residues" evidence="3">
    <location>
        <begin position="128"/>
        <end position="148"/>
    </location>
</feature>
<feature type="compositionally biased region" description="Low complexity" evidence="3">
    <location>
        <begin position="543"/>
        <end position="554"/>
    </location>
</feature>
<proteinExistence type="predicted"/>
<dbReference type="GO" id="GO:0045202">
    <property type="term" value="C:synapse"/>
    <property type="evidence" value="ECO:0007669"/>
    <property type="project" value="UniProtKB-SubCell"/>
</dbReference>
<dbReference type="GO" id="GO:0042391">
    <property type="term" value="P:regulation of membrane potential"/>
    <property type="evidence" value="ECO:0007669"/>
    <property type="project" value="TreeGrafter"/>
</dbReference>
<dbReference type="PROSITE" id="PS50004">
    <property type="entry name" value="C2"/>
    <property type="match status" value="1"/>
</dbReference>
<feature type="region of interest" description="Disordered" evidence="3">
    <location>
        <begin position="281"/>
        <end position="312"/>
    </location>
</feature>
<dbReference type="Pfam" id="PF00168">
    <property type="entry name" value="C2"/>
    <property type="match status" value="1"/>
</dbReference>
<evidence type="ECO:0000256" key="3">
    <source>
        <dbReference type="SAM" id="MobiDB-lite"/>
    </source>
</evidence>
<feature type="compositionally biased region" description="Gly residues" evidence="3">
    <location>
        <begin position="946"/>
        <end position="958"/>
    </location>
</feature>
<dbReference type="InterPro" id="IPR013083">
    <property type="entry name" value="Znf_RING/FYVE/PHD"/>
</dbReference>
<accession>A0A7M7K482</accession>
<dbReference type="GO" id="GO:0044325">
    <property type="term" value="F:transmembrane transporter binding"/>
    <property type="evidence" value="ECO:0007669"/>
    <property type="project" value="TreeGrafter"/>
</dbReference>
<feature type="compositionally biased region" description="Low complexity" evidence="3">
    <location>
        <begin position="367"/>
        <end position="390"/>
    </location>
</feature>
<dbReference type="OMA" id="EPICEDC"/>
<dbReference type="AlphaFoldDB" id="A0A7M7K482"/>
<dbReference type="GO" id="GO:0031267">
    <property type="term" value="F:small GTPase binding"/>
    <property type="evidence" value="ECO:0007669"/>
    <property type="project" value="InterPro"/>
</dbReference>
<dbReference type="PANTHER" id="PTHR12157:SF24">
    <property type="entry name" value="FIFE, ISOFORM D"/>
    <property type="match status" value="1"/>
</dbReference>
<dbReference type="Gene3D" id="2.60.40.150">
    <property type="entry name" value="C2 domain"/>
    <property type="match status" value="1"/>
</dbReference>
<sequence>MSHMIFASVQLQGNRSTMIATNVVSLVKKIVKTGDGEIGSAGGTGSAAGEGSTIGVTRGGALSKLKQSVASGIQGFSQPAKTPPTTPTKLFNRELTGHLTEEERCILEKVFEKEQQFEMMQKQGASGGASTQLAASDGTSSQTESGDANNDKKLPAGKGKASFGECRICRKMFSKDEPRKVCDECKSPICEDCASYTSDNVTIWRCSLCRRRCTSIGLGMDTASGAAGIHRVPSVRRMEQGSACQRSQLTDLVSHTAGGGTRASFMLPDSYREALIMEIEQQRQREEQSRQNEDGSAGATNPNSLSTLAIGKPIKRGSYAGTTEFQKNTQSDQARPGGESLGGSPNLRRNSSRLQHRTESAGERVEGGSSSSRRSSSESTGAHGSGNASGSMGGGPLRSSPGHSFSSHKTHHGQSQPDSQHVPYSATATGSAASHHRDITSLSQQQLPHGHSFSDGSGDEDDRVRCPGGGAPSEGESHLTRQTPQSGRQKSRRRSRIHRQDSRKERRHSSKDEEGNSDPEWQGRPDDYNQRYDQTGNRRRCSSESSDISDVSGDYSAHSDRSSCTYGGYYKPPLSPVRKYTMPTQMGRLYDNAVTVATGGNTVVTVSGETTPLEDHVSRVAGPGPHGAPGGPVNDYSANHHTHLHLDRNNSYDATALLRRSIPSVTVDCATESFSNLNRGYGNHYMNMFYNDGYSNIDTEQPRRCSTGSALPRMEIPENQLSLLTACHPHGAKSLSTHSLDLPRGSIDQRMPSECDLSGFKGKPTERRASAPEGENIRIVINDVDGSLRGGSGDSTEGEPRQRRVILQRDKNDASCRTRGFGMRLMGGKRGPDGHLYAIVSWVLLGSSADIAGLQKGSIVLEWNGQSLVDKPFEEVSEILDHSPDVVEILIETGRRMSPLSPNASNPNILKTGDLEDNEIDGQLDQPRAPPIRRNSGRMLPRLPGELGGSASGSGVTGGSMGTMDEGEMCVQLFYDEERSDLVVRVLSVRGLAPRKQPGRQDTVTALHRAYVKLRLSPDGGFTAMKTPVSEPAVNPEWNKSFVFPSLEPSELQEASLKLSVWEHQSTLGSQPGGQFLGDVTIPLRMVVQDPAAVSGSHWYRLRCERESLLPPPI</sequence>
<keyword evidence="7" id="KW-1185">Reference proteome</keyword>
<dbReference type="InterPro" id="IPR036034">
    <property type="entry name" value="PDZ_sf"/>
</dbReference>
<feature type="compositionally biased region" description="Polar residues" evidence="3">
    <location>
        <begin position="900"/>
        <end position="909"/>
    </location>
</feature>
<dbReference type="InterPro" id="IPR011011">
    <property type="entry name" value="Znf_FYVE_PHD"/>
</dbReference>
<protein>
    <recommendedName>
        <fullName evidence="8">Regulating synaptic membrane exocytosis protein 2</fullName>
    </recommendedName>
</protein>
<dbReference type="InterPro" id="IPR039032">
    <property type="entry name" value="Rim-like"/>
</dbReference>
<evidence type="ECO:0000313" key="6">
    <source>
        <dbReference type="EnsemblMetazoa" id="XP_022657332"/>
    </source>
</evidence>
<dbReference type="Proteomes" id="UP000594260">
    <property type="component" value="Unplaced"/>
</dbReference>
<dbReference type="InterPro" id="IPR000008">
    <property type="entry name" value="C2_dom"/>
</dbReference>
<dbReference type="InParanoid" id="A0A7M7K482"/>
<feature type="compositionally biased region" description="Basic and acidic residues" evidence="3">
    <location>
        <begin position="498"/>
        <end position="514"/>
    </location>
</feature>
<dbReference type="PANTHER" id="PTHR12157">
    <property type="entry name" value="REGULATING SYNAPTIC MEMBRANE EXOCYTOSIS PROTEIN"/>
    <property type="match status" value="1"/>
</dbReference>
<dbReference type="InterPro" id="IPR001478">
    <property type="entry name" value="PDZ"/>
</dbReference>
<feature type="region of interest" description="Disordered" evidence="3">
    <location>
        <begin position="326"/>
        <end position="563"/>
    </location>
</feature>
<name>A0A7M7K482_VARDE</name>
<dbReference type="GO" id="GO:0006887">
    <property type="term" value="P:exocytosis"/>
    <property type="evidence" value="ECO:0007669"/>
    <property type="project" value="InterPro"/>
</dbReference>
<dbReference type="EnsemblMetazoa" id="XM_022801597">
    <property type="protein sequence ID" value="XP_022657332"/>
    <property type="gene ID" value="LOC111248734"/>
</dbReference>
<dbReference type="CTD" id="38337"/>
<feature type="domain" description="C2" evidence="4">
    <location>
        <begin position="965"/>
        <end position="1100"/>
    </location>
</feature>
<keyword evidence="1" id="KW-0770">Synapse</keyword>
<evidence type="ECO:0000259" key="4">
    <source>
        <dbReference type="PROSITE" id="PS50004"/>
    </source>
</evidence>
<dbReference type="RefSeq" id="XP_022657332.1">
    <property type="nucleotide sequence ID" value="XM_022801597.1"/>
</dbReference>
<dbReference type="SUPFAM" id="SSF57903">
    <property type="entry name" value="FYVE/PHD zinc finger"/>
    <property type="match status" value="1"/>
</dbReference>
<reference evidence="6" key="1">
    <citation type="submission" date="2021-01" db="UniProtKB">
        <authorList>
            <consortium name="EnsemblMetazoa"/>
        </authorList>
    </citation>
    <scope>IDENTIFICATION</scope>
</reference>
<comment type="subcellular location">
    <subcellularLocation>
        <location evidence="2">Synapse</location>
    </subcellularLocation>
</comment>
<dbReference type="SUPFAM" id="SSF50156">
    <property type="entry name" value="PDZ domain-like"/>
    <property type="match status" value="1"/>
</dbReference>
<feature type="domain" description="PDZ" evidence="5">
    <location>
        <begin position="804"/>
        <end position="895"/>
    </location>
</feature>
<dbReference type="KEGG" id="vde:111248734"/>
<dbReference type="Gene3D" id="3.30.40.10">
    <property type="entry name" value="Zinc/RING finger domain, C3HC4 (zinc finger)"/>
    <property type="match status" value="1"/>
</dbReference>
<feature type="compositionally biased region" description="Polar residues" evidence="3">
    <location>
        <begin position="298"/>
        <end position="307"/>
    </location>
</feature>
<dbReference type="GeneID" id="111248734"/>
<dbReference type="Gene3D" id="2.30.42.10">
    <property type="match status" value="1"/>
</dbReference>
<feature type="region of interest" description="Disordered" evidence="3">
    <location>
        <begin position="735"/>
        <end position="773"/>
    </location>
</feature>